<evidence type="ECO:0000313" key="1">
    <source>
        <dbReference type="EMBL" id="MDZ5757535.1"/>
    </source>
</evidence>
<evidence type="ECO:0008006" key="3">
    <source>
        <dbReference type="Google" id="ProtNLM"/>
    </source>
</evidence>
<protein>
    <recommendedName>
        <fullName evidence="3">Helix-turn-helix domain-containing protein</fullName>
    </recommendedName>
</protein>
<organism evidence="1 2">
    <name type="scientific">Carnobacterium maltaromaticum</name>
    <name type="common">Carnobacterium piscicola</name>
    <dbReference type="NCBI Taxonomy" id="2751"/>
    <lineage>
        <taxon>Bacteria</taxon>
        <taxon>Bacillati</taxon>
        <taxon>Bacillota</taxon>
        <taxon>Bacilli</taxon>
        <taxon>Lactobacillales</taxon>
        <taxon>Carnobacteriaceae</taxon>
        <taxon>Carnobacterium</taxon>
    </lineage>
</organism>
<evidence type="ECO:0000313" key="2">
    <source>
        <dbReference type="Proteomes" id="UP001290462"/>
    </source>
</evidence>
<accession>A0AAW9JLV7</accession>
<reference evidence="1" key="1">
    <citation type="submission" date="2023-08" db="EMBL/GenBank/DDBJ databases">
        <title>Genomic characterization of piscicolin 126 produced by Carnobacterium maltaromaticum CM22 strain isolated from salmon (Salmo salar).</title>
        <authorList>
            <person name="Gonzalez-Gragera E."/>
            <person name="Garcia-Lopez J.D."/>
            <person name="Teso-Perez C."/>
            <person name="Gimenez-Hernandez I."/>
            <person name="Peralta-Sanchez J.M."/>
            <person name="Valdivia E."/>
            <person name="Montalban-Lopez M."/>
            <person name="Martin-Platero A.M."/>
            <person name="Banos A."/>
            <person name="Martinez-Bueno M."/>
        </authorList>
    </citation>
    <scope>NUCLEOTIDE SEQUENCE</scope>
    <source>
        <strain evidence="1">CM22</strain>
    </source>
</reference>
<sequence length="100" mass="12138">MDNILDKESKNFMYRILENILKDLVETTIKEIKKSHDVEKFLWDKEELSRQCCMSIAEVDKKITSDRRMKVIERRKGKGKLYWQAEQAKEVIREIMNEWD</sequence>
<dbReference type="Proteomes" id="UP001290462">
    <property type="component" value="Unassembled WGS sequence"/>
</dbReference>
<name>A0AAW9JLV7_CARML</name>
<dbReference type="AlphaFoldDB" id="A0AAW9JLV7"/>
<comment type="caution">
    <text evidence="1">The sequence shown here is derived from an EMBL/GenBank/DDBJ whole genome shotgun (WGS) entry which is preliminary data.</text>
</comment>
<gene>
    <name evidence="1" type="ORF">RAK27_02580</name>
</gene>
<proteinExistence type="predicted"/>
<dbReference type="RefSeq" id="WP_322808433.1">
    <property type="nucleotide sequence ID" value="NZ_CBCPHU010000012.1"/>
</dbReference>
<dbReference type="EMBL" id="JAVBVO010000002">
    <property type="protein sequence ID" value="MDZ5757535.1"/>
    <property type="molecule type" value="Genomic_DNA"/>
</dbReference>